<dbReference type="GO" id="GO:0046933">
    <property type="term" value="F:proton-transporting ATP synthase activity, rotational mechanism"/>
    <property type="evidence" value="ECO:0007669"/>
    <property type="project" value="UniProtKB-UniRule"/>
</dbReference>
<evidence type="ECO:0000256" key="4">
    <source>
        <dbReference type="ARBA" id="ARBA00022448"/>
    </source>
</evidence>
<evidence type="ECO:0000256" key="5">
    <source>
        <dbReference type="ARBA" id="ARBA00022781"/>
    </source>
</evidence>
<evidence type="ECO:0000256" key="7">
    <source>
        <dbReference type="ARBA" id="ARBA00023136"/>
    </source>
</evidence>
<evidence type="ECO:0000256" key="9">
    <source>
        <dbReference type="ARBA" id="ARBA00023310"/>
    </source>
</evidence>
<protein>
    <recommendedName>
        <fullName evidence="10">ATP synthase epsilon chain</fullName>
    </recommendedName>
    <alternativeName>
        <fullName evidence="10">ATP synthase F1 sector epsilon subunit</fullName>
    </alternativeName>
    <alternativeName>
        <fullName evidence="10">F-ATPase epsilon subunit</fullName>
    </alternativeName>
</protein>
<evidence type="ECO:0000256" key="1">
    <source>
        <dbReference type="ARBA" id="ARBA00003543"/>
    </source>
</evidence>
<dbReference type="HAMAP" id="MF_00530">
    <property type="entry name" value="ATP_synth_epsil_bac"/>
    <property type="match status" value="1"/>
</dbReference>
<evidence type="ECO:0000313" key="14">
    <source>
        <dbReference type="Proteomes" id="UP000254889"/>
    </source>
</evidence>
<proteinExistence type="inferred from homology"/>
<comment type="function">
    <text evidence="1 10">Produces ATP from ADP in the presence of a proton gradient across the membrane.</text>
</comment>
<comment type="subcellular location">
    <subcellularLocation>
        <location evidence="10">Cell membrane</location>
        <topology evidence="10">Peripheral membrane protein</topology>
    </subcellularLocation>
    <subcellularLocation>
        <location evidence="2">Endomembrane system</location>
        <topology evidence="2">Peripheral membrane protein</topology>
    </subcellularLocation>
</comment>
<keyword evidence="9 10" id="KW-0066">ATP synthesis</keyword>
<dbReference type="GO" id="GO:0012505">
    <property type="term" value="C:endomembrane system"/>
    <property type="evidence" value="ECO:0007669"/>
    <property type="project" value="UniProtKB-SubCell"/>
</dbReference>
<dbReference type="AlphaFoldDB" id="A0A346A0C9"/>
<comment type="similarity">
    <text evidence="3 10 11">Belongs to the ATPase epsilon chain family.</text>
</comment>
<organism evidence="13 14">
    <name type="scientific">Pseudolabrys taiwanensis</name>
    <dbReference type="NCBI Taxonomy" id="331696"/>
    <lineage>
        <taxon>Bacteria</taxon>
        <taxon>Pseudomonadati</taxon>
        <taxon>Pseudomonadota</taxon>
        <taxon>Alphaproteobacteria</taxon>
        <taxon>Hyphomicrobiales</taxon>
        <taxon>Xanthobacteraceae</taxon>
        <taxon>Pseudolabrys</taxon>
    </lineage>
</organism>
<keyword evidence="4 10" id="KW-0813">Transport</keyword>
<evidence type="ECO:0000256" key="6">
    <source>
        <dbReference type="ARBA" id="ARBA00023065"/>
    </source>
</evidence>
<dbReference type="RefSeq" id="WP_115693005.1">
    <property type="nucleotide sequence ID" value="NZ_CP031417.1"/>
</dbReference>
<evidence type="ECO:0000256" key="3">
    <source>
        <dbReference type="ARBA" id="ARBA00005712"/>
    </source>
</evidence>
<evidence type="ECO:0000256" key="2">
    <source>
        <dbReference type="ARBA" id="ARBA00004184"/>
    </source>
</evidence>
<evidence type="ECO:0000256" key="11">
    <source>
        <dbReference type="RuleBase" id="RU003656"/>
    </source>
</evidence>
<evidence type="ECO:0000313" key="13">
    <source>
        <dbReference type="EMBL" id="AXK82626.1"/>
    </source>
</evidence>
<comment type="subunit">
    <text evidence="10 11">F-type ATPases have 2 components, CF(1) - the catalytic core - and CF(0) - the membrane proton channel. CF(1) has five subunits: alpha(3), beta(3), gamma(1), delta(1), epsilon(1). CF(0) has three main subunits: a, b and c.</text>
</comment>
<dbReference type="InterPro" id="IPR020546">
    <property type="entry name" value="ATP_synth_F1_dsu/esu_N"/>
</dbReference>
<keyword evidence="14" id="KW-1185">Reference proteome</keyword>
<evidence type="ECO:0000256" key="10">
    <source>
        <dbReference type="HAMAP-Rule" id="MF_00530"/>
    </source>
</evidence>
<accession>A0A346A0C9</accession>
<keyword evidence="10" id="KW-1003">Cell membrane</keyword>
<dbReference type="GO" id="GO:0045259">
    <property type="term" value="C:proton-transporting ATP synthase complex"/>
    <property type="evidence" value="ECO:0007669"/>
    <property type="project" value="UniProtKB-KW"/>
</dbReference>
<dbReference type="InterPro" id="IPR001469">
    <property type="entry name" value="ATP_synth_F1_dsu/esu"/>
</dbReference>
<keyword evidence="8 10" id="KW-0139">CF(1)</keyword>
<dbReference type="Proteomes" id="UP000254889">
    <property type="component" value="Chromosome"/>
</dbReference>
<reference evidence="13 14" key="1">
    <citation type="submission" date="2018-07" db="EMBL/GenBank/DDBJ databases">
        <authorList>
            <person name="Quirk P.G."/>
            <person name="Krulwich T.A."/>
        </authorList>
    </citation>
    <scope>NUCLEOTIDE SEQUENCE [LARGE SCALE GENOMIC DNA]</scope>
    <source>
        <strain evidence="13 14">CC-BB4</strain>
    </source>
</reference>
<dbReference type="GO" id="GO:0005524">
    <property type="term" value="F:ATP binding"/>
    <property type="evidence" value="ECO:0007669"/>
    <property type="project" value="UniProtKB-UniRule"/>
</dbReference>
<sequence length="136" mass="14527">MATFHFDLVSPEKLLFSGEVDQVDVPGAEGDFGVLAGHSPLVATLRPGILTVRGANGERKIVVLGGFAEVSPEGLTVLADVAENVADIDRATITTRISELEQRIAKTSAGSELDKLIERLDHYKTIDRHLIGTAAH</sequence>
<dbReference type="InterPro" id="IPR036771">
    <property type="entry name" value="ATPsynth_dsu/esu_N"/>
</dbReference>
<keyword evidence="6 10" id="KW-0406">Ion transport</keyword>
<dbReference type="KEGG" id="ptaw:DW352_20115"/>
<gene>
    <name evidence="10" type="primary">atpC</name>
    <name evidence="13" type="ORF">DW352_20115</name>
</gene>
<evidence type="ECO:0000259" key="12">
    <source>
        <dbReference type="Pfam" id="PF02823"/>
    </source>
</evidence>
<name>A0A346A0C9_9HYPH</name>
<dbReference type="OrthoDB" id="9799969at2"/>
<keyword evidence="5 10" id="KW-0375">Hydrogen ion transport</keyword>
<dbReference type="Gene3D" id="2.60.15.10">
    <property type="entry name" value="F0F1 ATP synthase delta/epsilon subunit, N-terminal"/>
    <property type="match status" value="1"/>
</dbReference>
<dbReference type="CDD" id="cd12152">
    <property type="entry name" value="F1-ATPase_delta"/>
    <property type="match status" value="1"/>
</dbReference>
<dbReference type="NCBIfam" id="NF001851">
    <property type="entry name" value="PRK00571.2-4"/>
    <property type="match status" value="1"/>
</dbReference>
<dbReference type="PANTHER" id="PTHR13822">
    <property type="entry name" value="ATP SYNTHASE DELTA/EPSILON CHAIN"/>
    <property type="match status" value="1"/>
</dbReference>
<feature type="domain" description="ATP synthase F1 complex delta/epsilon subunit N-terminal" evidence="12">
    <location>
        <begin position="4"/>
        <end position="82"/>
    </location>
</feature>
<dbReference type="GO" id="GO:0005886">
    <property type="term" value="C:plasma membrane"/>
    <property type="evidence" value="ECO:0007669"/>
    <property type="project" value="UniProtKB-SubCell"/>
</dbReference>
<dbReference type="EMBL" id="CP031417">
    <property type="protein sequence ID" value="AXK82626.1"/>
    <property type="molecule type" value="Genomic_DNA"/>
</dbReference>
<dbReference type="NCBIfam" id="TIGR01216">
    <property type="entry name" value="ATP_synt_epsi"/>
    <property type="match status" value="1"/>
</dbReference>
<dbReference type="SUPFAM" id="SSF51344">
    <property type="entry name" value="Epsilon subunit of F1F0-ATP synthase N-terminal domain"/>
    <property type="match status" value="1"/>
</dbReference>
<evidence type="ECO:0000256" key="8">
    <source>
        <dbReference type="ARBA" id="ARBA00023196"/>
    </source>
</evidence>
<keyword evidence="7 10" id="KW-0472">Membrane</keyword>
<dbReference type="NCBIfam" id="NF009983">
    <property type="entry name" value="PRK13449.1"/>
    <property type="match status" value="1"/>
</dbReference>
<dbReference type="Pfam" id="PF02823">
    <property type="entry name" value="ATP-synt_DE_N"/>
    <property type="match status" value="1"/>
</dbReference>
<dbReference type="PANTHER" id="PTHR13822:SF10">
    <property type="entry name" value="ATP SYNTHASE EPSILON CHAIN, CHLOROPLASTIC"/>
    <property type="match status" value="1"/>
</dbReference>
<dbReference type="NCBIfam" id="NF009982">
    <property type="entry name" value="PRK13448.1"/>
    <property type="match status" value="1"/>
</dbReference>